<feature type="compositionally biased region" description="Low complexity" evidence="4">
    <location>
        <begin position="755"/>
        <end position="770"/>
    </location>
</feature>
<feature type="domain" description="Calponin-homology (CH)" evidence="5">
    <location>
        <begin position="489"/>
        <end position="599"/>
    </location>
</feature>
<feature type="region of interest" description="Disordered" evidence="4">
    <location>
        <begin position="2048"/>
        <end position="2146"/>
    </location>
</feature>
<keyword evidence="6" id="KW-1185">Reference proteome</keyword>
<name>A0A914HRL4_GLORO</name>
<feature type="compositionally biased region" description="Pro residues" evidence="4">
    <location>
        <begin position="2083"/>
        <end position="2096"/>
    </location>
</feature>
<evidence type="ECO:0000313" key="7">
    <source>
        <dbReference type="WBParaSite" id="Gr19_v10_g381.t7"/>
    </source>
</evidence>
<feature type="compositionally biased region" description="Basic and acidic residues" evidence="4">
    <location>
        <begin position="655"/>
        <end position="665"/>
    </location>
</feature>
<feature type="region of interest" description="Disordered" evidence="4">
    <location>
        <begin position="1817"/>
        <end position="1842"/>
    </location>
</feature>
<dbReference type="Gene3D" id="1.10.418.10">
    <property type="entry name" value="Calponin-like domain"/>
    <property type="match status" value="1"/>
</dbReference>
<dbReference type="InterPro" id="IPR002087">
    <property type="entry name" value="Anti_prolifrtn"/>
</dbReference>
<feature type="compositionally biased region" description="Basic and acidic residues" evidence="4">
    <location>
        <begin position="690"/>
        <end position="701"/>
    </location>
</feature>
<feature type="compositionally biased region" description="Low complexity" evidence="4">
    <location>
        <begin position="727"/>
        <end position="738"/>
    </location>
</feature>
<dbReference type="SMART" id="SM00099">
    <property type="entry name" value="btg1"/>
    <property type="match status" value="1"/>
</dbReference>
<evidence type="ECO:0000256" key="4">
    <source>
        <dbReference type="SAM" id="MobiDB-lite"/>
    </source>
</evidence>
<feature type="region of interest" description="Disordered" evidence="4">
    <location>
        <begin position="609"/>
        <end position="780"/>
    </location>
</feature>
<feature type="region of interest" description="Disordered" evidence="4">
    <location>
        <begin position="829"/>
        <end position="856"/>
    </location>
</feature>
<dbReference type="InterPro" id="IPR057568">
    <property type="entry name" value="CortBP2_NAV1-like_AAA_lid"/>
</dbReference>
<feature type="region of interest" description="Disordered" evidence="4">
    <location>
        <begin position="2559"/>
        <end position="2613"/>
    </location>
</feature>
<evidence type="ECO:0000259" key="5">
    <source>
        <dbReference type="PROSITE" id="PS50021"/>
    </source>
</evidence>
<organism evidence="6 7">
    <name type="scientific">Globodera rostochiensis</name>
    <name type="common">Golden nematode worm</name>
    <name type="synonym">Heterodera rostochiensis</name>
    <dbReference type="NCBI Taxonomy" id="31243"/>
    <lineage>
        <taxon>Eukaryota</taxon>
        <taxon>Metazoa</taxon>
        <taxon>Ecdysozoa</taxon>
        <taxon>Nematoda</taxon>
        <taxon>Chromadorea</taxon>
        <taxon>Rhabditida</taxon>
        <taxon>Tylenchina</taxon>
        <taxon>Tylenchomorpha</taxon>
        <taxon>Tylenchoidea</taxon>
        <taxon>Heteroderidae</taxon>
        <taxon>Heteroderinae</taxon>
        <taxon>Globodera</taxon>
    </lineage>
</organism>
<accession>A0A914HRL4</accession>
<dbReference type="Pfam" id="PF25408">
    <property type="entry name" value="AAA_lid_NAV1"/>
    <property type="match status" value="1"/>
</dbReference>
<protein>
    <submittedName>
        <fullName evidence="7">Calponin-homology (CH) domain-containing protein</fullName>
    </submittedName>
</protein>
<sequence length="3144" mass="345220">MYTEILELVNFFARFFHLRIPRLKIGMFCEHFANNCFLRFHLYWNLNQPKQYEELRIIRVSHQYTDELFTSAASAVGLQLDELLSCIPERLIIVYVNPGEVFYCPGDYSPPVAVWVGPVCEDLKYNETCHVTFPPPPIPSSILPTHAIQPLIPRPTSNLPGAGCVNVTVDFSVLSWRIPLGLVHPRELGYATNPTSDFLMFRYCVPGTPNYTVETFASTRFGSYRKRPDYEFFTRLQHSLLLLNAQSSSDDIGRTFPLATFYRLVFFPLSPWALCPSLGFFPFGAREFLLLNISDRLIFDAKWVSSELGSKRRYNGLLEAEHHSEGSCQGFSMARRCDTTDRHLPQMSHLIFFLRPIYQLEHFRNVLAVLLGNKSKRTICNSEFKAAKAGMKEEALTGRRQHRDVQKHKFPGSNSELIPLWRKKLWDFNFMALWGCRRQQKPLKDRSQEKRRRILFIFNSSNAFISTPKIIAISSPEDETKKVSSTKLNCATMVYTKWANDLLQAADLPPLTDLSGELCMPLKLIVLIHSITFEFQKVPKEQLIALLSHNDALISIKQSLAYLCQIGVPLIDSIQAKDIRNGHLGAILQLLYQLSLYHCACQQQLHRQRPEEAPQQKQWPNRSIRPSSAGRTCYTTASSSTITPTNTRTNNNLPAEEKNQWENRTVETSASRKVAFKMPPDASLTSLEGANREGTERKGEEQEMASNVRLSRIASTHRSALRPPQISAAVSSKRSVARPQPIELLEAPKALGTNSSRLVPPSSQRSSSQSANTSPKGLLRGGGTDIIIDFVPPALPASKQLPPAAGFQTTNRICLPIPTVLTPEKKHSLCPEVTNRNSGRNSNGGLSDESKRTAPEGPNFVEASIVCNSSSQHDSSVSPTVHQQLQFQKSVLRQPTPSALAGRSKSALRVPISSIRSVNPTSDELNEHSPKQTGQSLPQHHHHSSSSSTSVPVLVSSSSSLPTSASSSLRTSQLRPPIVSKPVPPKRHTSTVIRSSEERLKEEPREGEATEMNRLRLFGGKDRERERKREKVSAPICIGPPSTEQHEAHQMPSYPPRGKDLPDQNGEINKLRKPTSTSKSLLMPPSSTVSRRVTATAGGGVQPTSGRAASQQLRSGETAKRGAGGRAGGGGGTTASQQMNTSQCSTSSNGGRKSGQLKKYSQTPPSLMTTSSSSSSVGIRITSKPASSNSKLTGIPSAKKTKEELSGNKTDSMTKEEETMRTEQQKCQAANSPPTTEKKPILAVKGISVPSGGTPSPAQKRPSLCGGRPSSADSASECPRSPLMSDSRRNPHMVVGVVSPMMHQQEEVLGGTSEANRSEERSVVDQQREKDNPSECEPSAIQKPPEEPIVVNSEMEKWNFPEQMLGLSDGSPPIHPEKVAKISKLAKAVPAKRLIIPTMASQILPEGTMEEQNIGGRKVPSEKCRGEECPSPSVPPSMAPTKLMSVLREEQASPCPSSSLSTPAEEETNRCYHFDKDHPNHRCQDGHSSQQHQKVSPDELISAAVATASDNSTDSVRTTIQIHCFSTKNDQLGELLGDCAIIGGGTAPATAEDNDGQQNLHKNGKGGIMGQKMDGEEGEGRRKMIDSNNGKQQLATEGAGKDAVGVISGGATSRNQHHYPDNPPMSGTADYASESELDFRRQPMARHLYSTSIPAGNKLVMALDLRPNSGTALRGGGRKSRFRESYEDSSSLSSGLSEPFDDDISTDDLTGSSSDYLLGQLSPNKMRQFAHENGQKHIDFVSFQKPNGPQPNSMVSAAERERQTAGQLLQKCKSAQRGCAYFGSAGGGGPIVDPHRPSTSNGYLPTPAVGHFVHNSAEGRRSGCDQHHRIEQSQHPQKPYQHHPNEQLFALREQGQQHRRQQQQQPEQQNQQQFDLFRPYHTITAVDWPPLQYQQQQQLSRTHRPVDARRLLSPPHNLMVLSDDGDTLSVAAGDVGERTTRGQSARPPGATLLGTQQQTMAATHLQNADLLHRRQHHQQHPAYHTHSLDRHAHLRVLSAGVRPLPAAADDHSPRQGQFANISRNLPHQRLQLNSLLISPRHHYSVNGYTSSTFAPPGNTNATSSSVHRRSRGGDLYGYSNGPLLPPQCFPPPPPPGSSARSSVASGTPHQRSASLSAMSRSMVTVLEQHEERQRRRGRGDGGETQRRVLEYVRGQLEALNSNARGDVIEAPPADKSAKSSHPPLPIPPQQRSSPHLNRRTPLSLPRQLELNNNHLHSAGSLSARGTDGRIYSNLKFPNSGVNSPTRLPIQQPGSQLSLASSIGSTYSTIEERYEWEIGKLQNELESYRTHVQLLSQKNSGFNCVIQMFDNRLQSIMLALGKLQQKQNVKRDEVERLCNEIEQLRALSVTAGVVPFSNMEGAACTLKSAGAKGDEQQQNGGGSNKKSWKTNVDTQIRSSFNRAFHKGTKKSKQQQQQLQPLKDTTDNTHSSFPSSFLNLANNNNSSSSSMTSKMDSTKRELETRELALTDVQLDALDKAKEIDILRETVNRLQHENKLLKYNFSLLERRVHSESRASSHLSLNTTCMAGPGLDFDAATLEEVLVEAPEQLAALYDLAASSPSSGDISVNTTTTGSSANGAQQFVPAELANKSTDRSSFASSTTSSKRSSRGPSTALPSAKVVLCVDLSGRLDSPHPLGHLMSLPPSNSLCSISRANSGSSSTLSSQASSSLGSVMSGAAMTSKTGGTARRELTVGYLPLPVGSATSWKDLDQKLGLLLEEYLHRIDPDLSLGIDSYSSIIGYQIHPTQQQSDTGGHSEIFLIRRRGSVSETGQQQQLVENCAELGELLPKLSPAEALQPGTLIRIRLKGVVQHSVDALVLESLFPRHLLEQLLYQLEQHRRLLLFGPTGIGKSNLARLLAKYLLMRLERNNNNNPNTSKALVDIRFPMDGEKHRQEGNQQQKVKEQLIAALRPASNTAVLVMDNLQWKRLGTVLEAFNNSAAGEELLAGASVAADLPLSSPFVICTLNRTCVDHSPVQQLQLHHNFRLFALSYKMDAVNGYLGRYLRRRLAEQELSSYASLGPPALCPSPADPLESVLHFLGRSLRAVNEFIERAATGGPDLTLGPRVLLQCPLSSEEAQGWFVQLWNDKLVPYMRKVLTESKAFPIPAVDGDDKVSAFAKDPTDEIGTLWPWTGGKEQLLKICQ</sequence>
<feature type="coiled-coil region" evidence="3">
    <location>
        <begin position="2270"/>
        <end position="2297"/>
    </location>
</feature>
<dbReference type="SUPFAM" id="SSF160696">
    <property type="entry name" value="BTG domain-like"/>
    <property type="match status" value="1"/>
</dbReference>
<feature type="compositionally biased region" description="Low complexity" evidence="4">
    <location>
        <begin position="2412"/>
        <end position="2421"/>
    </location>
</feature>
<dbReference type="Pfam" id="PF07742">
    <property type="entry name" value="BTG"/>
    <property type="match status" value="1"/>
</dbReference>
<feature type="region of interest" description="Disordered" evidence="4">
    <location>
        <begin position="896"/>
        <end position="1353"/>
    </location>
</feature>
<feature type="region of interest" description="Disordered" evidence="4">
    <location>
        <begin position="2162"/>
        <end position="2199"/>
    </location>
</feature>
<reference evidence="7" key="1">
    <citation type="submission" date="2022-11" db="UniProtKB">
        <authorList>
            <consortium name="WormBaseParasite"/>
        </authorList>
    </citation>
    <scope>IDENTIFICATION</scope>
</reference>
<dbReference type="InterPro" id="IPR036872">
    <property type="entry name" value="CH_dom_sf"/>
</dbReference>
<evidence type="ECO:0000256" key="3">
    <source>
        <dbReference type="SAM" id="Coils"/>
    </source>
</evidence>
<dbReference type="InterPro" id="IPR039041">
    <property type="entry name" value="Nav/unc-53"/>
</dbReference>
<dbReference type="PANTHER" id="PTHR12784">
    <property type="entry name" value="STEERIN"/>
    <property type="match status" value="1"/>
</dbReference>
<dbReference type="GO" id="GO:0022008">
    <property type="term" value="P:neurogenesis"/>
    <property type="evidence" value="ECO:0007669"/>
    <property type="project" value="InterPro"/>
</dbReference>
<feature type="compositionally biased region" description="Polar residues" evidence="4">
    <location>
        <begin position="1225"/>
        <end position="1235"/>
    </location>
</feature>
<evidence type="ECO:0000313" key="6">
    <source>
        <dbReference type="Proteomes" id="UP000887572"/>
    </source>
</evidence>
<feature type="compositionally biased region" description="Polar residues" evidence="4">
    <location>
        <begin position="2388"/>
        <end position="2400"/>
    </location>
</feature>
<dbReference type="InterPro" id="IPR036054">
    <property type="entry name" value="BTG-like_sf"/>
</dbReference>
<feature type="region of interest" description="Disordered" evidence="4">
    <location>
        <begin position="1473"/>
        <end position="1493"/>
    </location>
</feature>
<feature type="compositionally biased region" description="Basic and acidic residues" evidence="4">
    <location>
        <begin position="1817"/>
        <end position="1832"/>
    </location>
</feature>
<feature type="compositionally biased region" description="Basic and acidic residues" evidence="4">
    <location>
        <begin position="1316"/>
        <end position="1333"/>
    </location>
</feature>
<feature type="compositionally biased region" description="Polar residues" evidence="4">
    <location>
        <begin position="2098"/>
        <end position="2110"/>
    </location>
</feature>
<dbReference type="Proteomes" id="UP000887572">
    <property type="component" value="Unplaced"/>
</dbReference>
<feature type="compositionally biased region" description="Basic and acidic residues" evidence="4">
    <location>
        <begin position="995"/>
        <end position="1032"/>
    </location>
</feature>
<feature type="compositionally biased region" description="Polar residues" evidence="4">
    <location>
        <begin position="1074"/>
        <end position="1093"/>
    </location>
</feature>
<dbReference type="InterPro" id="IPR027417">
    <property type="entry name" value="P-loop_NTPase"/>
</dbReference>
<evidence type="ECO:0000256" key="1">
    <source>
        <dbReference type="ARBA" id="ARBA00007989"/>
    </source>
</evidence>
<feature type="compositionally biased region" description="Polar residues" evidence="4">
    <location>
        <begin position="704"/>
        <end position="718"/>
    </location>
</feature>
<evidence type="ECO:0000256" key="2">
    <source>
        <dbReference type="ARBA" id="ARBA00023054"/>
    </source>
</evidence>
<dbReference type="WBParaSite" id="Gr19_v10_g381.t7">
    <property type="protein sequence ID" value="Gr19_v10_g381.t7"/>
    <property type="gene ID" value="Gr19_v10_g381"/>
</dbReference>
<feature type="compositionally biased region" description="Basic and acidic residues" evidence="4">
    <location>
        <begin position="2127"/>
        <end position="2146"/>
    </location>
</feature>
<feature type="compositionally biased region" description="Low complexity" evidence="4">
    <location>
        <begin position="945"/>
        <end position="974"/>
    </location>
</feature>
<feature type="compositionally biased region" description="Polar residues" evidence="4">
    <location>
        <begin position="1102"/>
        <end position="1115"/>
    </location>
</feature>
<feature type="compositionally biased region" description="Gly residues" evidence="4">
    <location>
        <begin position="1122"/>
        <end position="1133"/>
    </location>
</feature>
<feature type="region of interest" description="Disordered" evidence="4">
    <location>
        <begin position="1668"/>
        <end position="1708"/>
    </location>
</feature>
<feature type="compositionally biased region" description="Low complexity" evidence="4">
    <location>
        <begin position="1161"/>
        <end position="1176"/>
    </location>
</feature>
<feature type="compositionally biased region" description="Polar residues" evidence="4">
    <location>
        <begin position="914"/>
        <end position="923"/>
    </location>
</feature>
<dbReference type="SUPFAM" id="SSF52540">
    <property type="entry name" value="P-loop containing nucleoside triphosphate hydrolases"/>
    <property type="match status" value="1"/>
</dbReference>
<feature type="coiled-coil region" evidence="3">
    <location>
        <begin position="2474"/>
        <end position="2501"/>
    </location>
</feature>
<dbReference type="Gene3D" id="3.40.50.300">
    <property type="entry name" value="P-loop containing nucleotide triphosphate hydrolases"/>
    <property type="match status" value="1"/>
</dbReference>
<dbReference type="SUPFAM" id="SSF47576">
    <property type="entry name" value="Calponin-homology domain, CH-domain"/>
    <property type="match status" value="1"/>
</dbReference>
<feature type="compositionally biased region" description="Polar residues" evidence="4">
    <location>
        <begin position="615"/>
        <end position="637"/>
    </location>
</feature>
<feature type="compositionally biased region" description="Polar residues" evidence="4">
    <location>
        <begin position="1586"/>
        <end position="1595"/>
    </location>
</feature>
<feature type="compositionally biased region" description="Basic and acidic residues" evidence="4">
    <location>
        <begin position="1200"/>
        <end position="1224"/>
    </location>
</feature>
<feature type="compositionally biased region" description="Basic and acidic residues" evidence="4">
    <location>
        <begin position="1419"/>
        <end position="1428"/>
    </location>
</feature>
<feature type="region of interest" description="Disordered" evidence="4">
    <location>
        <begin position="2368"/>
        <end position="2454"/>
    </location>
</feature>
<comment type="similarity">
    <text evidence="1">Belongs to the BTG family.</text>
</comment>
<dbReference type="InterPro" id="IPR001715">
    <property type="entry name" value="CH_dom"/>
</dbReference>
<feature type="compositionally biased region" description="Basic and acidic residues" evidence="4">
    <location>
        <begin position="1573"/>
        <end position="1585"/>
    </location>
</feature>
<dbReference type="PROSITE" id="PS50021">
    <property type="entry name" value="CH"/>
    <property type="match status" value="1"/>
</dbReference>
<dbReference type="PANTHER" id="PTHR12784:SF28">
    <property type="entry name" value="PROTEIN SICKIE"/>
    <property type="match status" value="1"/>
</dbReference>
<dbReference type="Gene3D" id="3.90.640.90">
    <property type="entry name" value="Anti-proliferative protein, N-terminal domain"/>
    <property type="match status" value="1"/>
</dbReference>
<feature type="region of interest" description="Disordered" evidence="4">
    <location>
        <begin position="1549"/>
        <end position="1630"/>
    </location>
</feature>
<keyword evidence="2 3" id="KW-0175">Coiled coil</keyword>
<feature type="compositionally biased region" description="Basic and acidic residues" evidence="4">
    <location>
        <begin position="1473"/>
        <end position="1485"/>
    </location>
</feature>
<feature type="compositionally biased region" description="Basic residues" evidence="4">
    <location>
        <begin position="2402"/>
        <end position="2411"/>
    </location>
</feature>
<feature type="compositionally biased region" description="Polar residues" evidence="4">
    <location>
        <begin position="2559"/>
        <end position="2580"/>
    </location>
</feature>
<feature type="compositionally biased region" description="Low complexity" evidence="4">
    <location>
        <begin position="2594"/>
        <end position="2613"/>
    </location>
</feature>
<feature type="compositionally biased region" description="Polar residues" evidence="4">
    <location>
        <begin position="2048"/>
        <end position="2065"/>
    </location>
</feature>
<feature type="region of interest" description="Disordered" evidence="4">
    <location>
        <begin position="1418"/>
        <end position="1438"/>
    </location>
</feature>
<feature type="compositionally biased region" description="Polar residues" evidence="4">
    <location>
        <begin position="1136"/>
        <end position="1151"/>
    </location>
</feature>
<proteinExistence type="inferred from homology"/>
<feature type="compositionally biased region" description="Low complexity" evidence="4">
    <location>
        <begin position="835"/>
        <end position="845"/>
    </location>
</feature>
<feature type="compositionally biased region" description="Low complexity" evidence="4">
    <location>
        <begin position="2111"/>
        <end position="2122"/>
    </location>
</feature>
<feature type="compositionally biased region" description="Low complexity" evidence="4">
    <location>
        <begin position="638"/>
        <end position="652"/>
    </location>
</feature>
<feature type="compositionally biased region" description="Low complexity" evidence="4">
    <location>
        <begin position="1688"/>
        <end position="1698"/>
    </location>
</feature>
<feature type="compositionally biased region" description="Low complexity" evidence="4">
    <location>
        <begin position="2429"/>
        <end position="2448"/>
    </location>
</feature>